<dbReference type="CDD" id="cd00077">
    <property type="entry name" value="HDc"/>
    <property type="match status" value="1"/>
</dbReference>
<gene>
    <name evidence="2" type="ORF">N787_05670</name>
</gene>
<evidence type="ECO:0000259" key="1">
    <source>
        <dbReference type="PROSITE" id="PS51832"/>
    </source>
</evidence>
<dbReference type="SUPFAM" id="SSF109604">
    <property type="entry name" value="HD-domain/PDEase-like"/>
    <property type="match status" value="1"/>
</dbReference>
<dbReference type="OrthoDB" id="9802066at2"/>
<dbReference type="InterPro" id="IPR003607">
    <property type="entry name" value="HD/PDEase_dom"/>
</dbReference>
<keyword evidence="3" id="KW-1185">Reference proteome</keyword>
<accession>A0A091AQC5</accession>
<comment type="caution">
    <text evidence="2">The sequence shown here is derived from an EMBL/GenBank/DDBJ whole genome shotgun (WGS) entry which is preliminary data.</text>
</comment>
<name>A0A091AQC5_9GAMM</name>
<dbReference type="PANTHER" id="PTHR43155">
    <property type="entry name" value="CYCLIC DI-GMP PHOSPHODIESTERASE PA4108-RELATED"/>
    <property type="match status" value="1"/>
</dbReference>
<proteinExistence type="predicted"/>
<dbReference type="AlphaFoldDB" id="A0A091AQC5"/>
<sequence>MALEERRMLVGLLEKGMFVSRLDRDWVGTPFPFQGFFIESEKDVELLGNYCTSVFIDVIKSNAPAEPLLTLGRNGKSVFPPRVQEYRNTVDLHDELPRAREAHASARKLAERLEADVRGSRRLVAGDIHEAVEPMVESLIRNVDAFFWLMALLRRDDYAYSHAVHCSALAAAFGRHLALPREVLVDLATGGMLLDIGKAALPEELFKHPGPLSPEAVVAMRSHVAEGLKVFDESGLHGTWARDILAGHHERHDGSGYPNGLKGDQIPLAARMGGIIDTYDAICSDRPHAKGASRHVALQAVYRASDKLYQGEVVEQFLQCLCVYPTGSLVELSSGEVGIVMAQNQARRLRPRVMLLLDADKRAYKPYRDIDLMAVERDAGGSTAVRIVTSLEPGAHGLDPAALFLA</sequence>
<dbReference type="Gene3D" id="1.10.3210.10">
    <property type="entry name" value="Hypothetical protein af1432"/>
    <property type="match status" value="1"/>
</dbReference>
<evidence type="ECO:0000313" key="3">
    <source>
        <dbReference type="Proteomes" id="UP000029393"/>
    </source>
</evidence>
<dbReference type="InterPro" id="IPR037522">
    <property type="entry name" value="HD_GYP_dom"/>
</dbReference>
<dbReference type="EMBL" id="AVCK01000064">
    <property type="protein sequence ID" value="KFN41561.1"/>
    <property type="molecule type" value="Genomic_DNA"/>
</dbReference>
<organism evidence="2 3">
    <name type="scientific">Arenimonas metalli CF5-1</name>
    <dbReference type="NCBI Taxonomy" id="1384056"/>
    <lineage>
        <taxon>Bacteria</taxon>
        <taxon>Pseudomonadati</taxon>
        <taxon>Pseudomonadota</taxon>
        <taxon>Gammaproteobacteria</taxon>
        <taxon>Lysobacterales</taxon>
        <taxon>Lysobacteraceae</taxon>
        <taxon>Arenimonas</taxon>
    </lineage>
</organism>
<protein>
    <recommendedName>
        <fullName evidence="1">HD-GYP domain-containing protein</fullName>
    </recommendedName>
</protein>
<dbReference type="PANTHER" id="PTHR43155:SF2">
    <property type="entry name" value="CYCLIC DI-GMP PHOSPHODIESTERASE PA4108"/>
    <property type="match status" value="1"/>
</dbReference>
<dbReference type="GO" id="GO:0008081">
    <property type="term" value="F:phosphoric diester hydrolase activity"/>
    <property type="evidence" value="ECO:0007669"/>
    <property type="project" value="UniProtKB-ARBA"/>
</dbReference>
<dbReference type="PROSITE" id="PS51832">
    <property type="entry name" value="HD_GYP"/>
    <property type="match status" value="1"/>
</dbReference>
<dbReference type="Proteomes" id="UP000029393">
    <property type="component" value="Unassembled WGS sequence"/>
</dbReference>
<feature type="domain" description="HD-GYP" evidence="1">
    <location>
        <begin position="137"/>
        <end position="333"/>
    </location>
</feature>
<dbReference type="Pfam" id="PF13487">
    <property type="entry name" value="HD_5"/>
    <property type="match status" value="1"/>
</dbReference>
<dbReference type="InterPro" id="IPR021812">
    <property type="entry name" value="DUF3391"/>
</dbReference>
<dbReference type="Pfam" id="PF11871">
    <property type="entry name" value="DUF3391"/>
    <property type="match status" value="1"/>
</dbReference>
<dbReference type="PATRIC" id="fig|1384056.3.peg.2648"/>
<dbReference type="STRING" id="1384056.N787_05670"/>
<dbReference type="eggNOG" id="COG2206">
    <property type="taxonomic scope" value="Bacteria"/>
</dbReference>
<reference evidence="2 3" key="1">
    <citation type="submission" date="2013-09" db="EMBL/GenBank/DDBJ databases">
        <title>Genome sequencing of Arenimonas metalli.</title>
        <authorList>
            <person name="Chen F."/>
            <person name="Wang G."/>
        </authorList>
    </citation>
    <scope>NUCLEOTIDE SEQUENCE [LARGE SCALE GENOMIC DNA]</scope>
    <source>
        <strain evidence="2 3">CF5-1</strain>
    </source>
</reference>
<evidence type="ECO:0000313" key="2">
    <source>
        <dbReference type="EMBL" id="KFN41561.1"/>
    </source>
</evidence>
<dbReference type="RefSeq" id="WP_034215342.1">
    <property type="nucleotide sequence ID" value="NZ_AVCK01000064.1"/>
</dbReference>